<feature type="compositionally biased region" description="Basic and acidic residues" evidence="1">
    <location>
        <begin position="256"/>
        <end position="266"/>
    </location>
</feature>
<dbReference type="RefSeq" id="WP_222969848.1">
    <property type="nucleotide sequence ID" value="NZ_JAINZZ010000102.1"/>
</dbReference>
<evidence type="ECO:0000256" key="1">
    <source>
        <dbReference type="SAM" id="MobiDB-lite"/>
    </source>
</evidence>
<evidence type="ECO:0000313" key="4">
    <source>
        <dbReference type="Proteomes" id="UP000778578"/>
    </source>
</evidence>
<keyword evidence="4" id="KW-1185">Reference proteome</keyword>
<gene>
    <name evidence="3" type="ORF">K7862_36160</name>
</gene>
<protein>
    <recommendedName>
        <fullName evidence="5">Secreted protein</fullName>
    </recommendedName>
</protein>
<keyword evidence="2" id="KW-0812">Transmembrane</keyword>
<dbReference type="EMBL" id="JAINZZ010000102">
    <property type="protein sequence ID" value="MBY8883029.1"/>
    <property type="molecule type" value="Genomic_DNA"/>
</dbReference>
<proteinExistence type="predicted"/>
<feature type="transmembrane region" description="Helical" evidence="2">
    <location>
        <begin position="6"/>
        <end position="26"/>
    </location>
</feature>
<evidence type="ECO:0000313" key="3">
    <source>
        <dbReference type="EMBL" id="MBY8883029.1"/>
    </source>
</evidence>
<feature type="region of interest" description="Disordered" evidence="1">
    <location>
        <begin position="179"/>
        <end position="290"/>
    </location>
</feature>
<feature type="compositionally biased region" description="Low complexity" evidence="1">
    <location>
        <begin position="179"/>
        <end position="211"/>
    </location>
</feature>
<comment type="caution">
    <text evidence="3">The sequence shown here is derived from an EMBL/GenBank/DDBJ whole genome shotgun (WGS) entry which is preliminary data.</text>
</comment>
<keyword evidence="2" id="KW-0472">Membrane</keyword>
<evidence type="ECO:0000256" key="2">
    <source>
        <dbReference type="SAM" id="Phobius"/>
    </source>
</evidence>
<keyword evidence="2" id="KW-1133">Transmembrane helix</keyword>
<organism evidence="3 4">
    <name type="scientific">Actinacidiphila acidipaludis</name>
    <dbReference type="NCBI Taxonomy" id="2873382"/>
    <lineage>
        <taxon>Bacteria</taxon>
        <taxon>Bacillati</taxon>
        <taxon>Actinomycetota</taxon>
        <taxon>Actinomycetes</taxon>
        <taxon>Kitasatosporales</taxon>
        <taxon>Streptomycetaceae</taxon>
        <taxon>Actinacidiphila</taxon>
    </lineage>
</organism>
<feature type="compositionally biased region" description="Basic and acidic residues" evidence="1">
    <location>
        <begin position="281"/>
        <end position="290"/>
    </location>
</feature>
<sequence length="290" mass="30714">MSTAAIVALVVVIIVVAAIVAAVTLMRGTGLGGAGLKHRFGPEYERALAHHDGDEKATRDELAQRVKRYGRMELRPLSAQDAERFEERWAAVKTQFVDDPRGAVAEADRLIGQLAERRGFPGPETPEHNDALSVHHPHELQGYRRAHASAGRTDPHGPKDTEELRQALVAAREMFDALTGGTRAPAPGAASAPESTATSAAASTDTAATDPASDRTRKTPFGGSRKDDPAGAGDEDTRALGTASGGSAREGSAQDPDDRHDGERRRSPLGHRFAALSGSGPRKDGTEDNR</sequence>
<reference evidence="3 4" key="1">
    <citation type="submission" date="2021-08" db="EMBL/GenBank/DDBJ databases">
        <title>WGS of actinomycetes from Thailand.</title>
        <authorList>
            <person name="Thawai C."/>
        </authorList>
    </citation>
    <scope>NUCLEOTIDE SEQUENCE [LARGE SCALE GENOMIC DNA]</scope>
    <source>
        <strain evidence="3 4">PLK6-54</strain>
    </source>
</reference>
<name>A0ABS7QIM7_9ACTN</name>
<dbReference type="Proteomes" id="UP000778578">
    <property type="component" value="Unassembled WGS sequence"/>
</dbReference>
<evidence type="ECO:0008006" key="5">
    <source>
        <dbReference type="Google" id="ProtNLM"/>
    </source>
</evidence>
<accession>A0ABS7QIM7</accession>